<protein>
    <recommendedName>
        <fullName evidence="9 10">Poly-beta-1,6-N-acetyl-D-glucosamine synthase</fullName>
        <shortName evidence="10">Poly-beta-1,6-GlcNAc synthase</shortName>
        <ecNumber evidence="10">2.4.1.-</ecNumber>
    </recommendedName>
</protein>
<proteinExistence type="inferred from homology"/>
<dbReference type="GO" id="GO:0016757">
    <property type="term" value="F:glycosyltransferase activity"/>
    <property type="evidence" value="ECO:0007669"/>
    <property type="project" value="UniProtKB-KW"/>
</dbReference>
<evidence type="ECO:0000256" key="6">
    <source>
        <dbReference type="ARBA" id="ARBA00022692"/>
    </source>
</evidence>
<keyword evidence="4 10" id="KW-0328">Glycosyltransferase</keyword>
<feature type="transmembrane region" description="Helical" evidence="10">
    <location>
        <begin position="301"/>
        <end position="325"/>
    </location>
</feature>
<dbReference type="Gene3D" id="3.90.550.10">
    <property type="entry name" value="Spore Coat Polysaccharide Biosynthesis Protein SpsA, Chain A"/>
    <property type="match status" value="1"/>
</dbReference>
<keyword evidence="5 10" id="KW-0808">Transferase</keyword>
<evidence type="ECO:0000313" key="11">
    <source>
        <dbReference type="EMBL" id="MDQ0257001.1"/>
    </source>
</evidence>
<dbReference type="PANTHER" id="PTHR43630:SF1">
    <property type="entry name" value="POLY-BETA-1,6-N-ACETYL-D-GLUCOSAMINE SYNTHASE"/>
    <property type="match status" value="1"/>
</dbReference>
<evidence type="ECO:0000313" key="12">
    <source>
        <dbReference type="Proteomes" id="UP001230005"/>
    </source>
</evidence>
<gene>
    <name evidence="11" type="ORF">J2S74_004446</name>
</gene>
<feature type="transmembrane region" description="Helical" evidence="10">
    <location>
        <begin position="6"/>
        <end position="30"/>
    </location>
</feature>
<feature type="transmembrane region" description="Helical" evidence="10">
    <location>
        <begin position="331"/>
        <end position="351"/>
    </location>
</feature>
<dbReference type="Pfam" id="PF13641">
    <property type="entry name" value="Glyco_tranf_2_3"/>
    <property type="match status" value="1"/>
</dbReference>
<dbReference type="InterPro" id="IPR029044">
    <property type="entry name" value="Nucleotide-diphossugar_trans"/>
</dbReference>
<keyword evidence="7 10" id="KW-1133">Transmembrane helix</keyword>
<organism evidence="11 12">
    <name type="scientific">Evansella vedderi</name>
    <dbReference type="NCBI Taxonomy" id="38282"/>
    <lineage>
        <taxon>Bacteria</taxon>
        <taxon>Bacillati</taxon>
        <taxon>Bacillota</taxon>
        <taxon>Bacilli</taxon>
        <taxon>Bacillales</taxon>
        <taxon>Bacillaceae</taxon>
        <taxon>Evansella</taxon>
    </lineage>
</organism>
<evidence type="ECO:0000256" key="9">
    <source>
        <dbReference type="NCBIfam" id="TIGR03937"/>
    </source>
</evidence>
<dbReference type="NCBIfam" id="TIGR03937">
    <property type="entry name" value="PgaC_IcaA"/>
    <property type="match status" value="1"/>
</dbReference>
<reference evidence="11 12" key="1">
    <citation type="submission" date="2023-07" db="EMBL/GenBank/DDBJ databases">
        <title>Genomic Encyclopedia of Type Strains, Phase IV (KMG-IV): sequencing the most valuable type-strain genomes for metagenomic binning, comparative biology and taxonomic classification.</title>
        <authorList>
            <person name="Goeker M."/>
        </authorList>
    </citation>
    <scope>NUCLEOTIDE SEQUENCE [LARGE SCALE GENOMIC DNA]</scope>
    <source>
        <strain evidence="11 12">DSM 9768</strain>
    </source>
</reference>
<evidence type="ECO:0000256" key="2">
    <source>
        <dbReference type="ARBA" id="ARBA00006739"/>
    </source>
</evidence>
<dbReference type="PANTHER" id="PTHR43630">
    <property type="entry name" value="POLY-BETA-1,6-N-ACETYL-D-GLUCOSAMINE SYNTHASE"/>
    <property type="match status" value="1"/>
</dbReference>
<evidence type="ECO:0000256" key="7">
    <source>
        <dbReference type="ARBA" id="ARBA00022989"/>
    </source>
</evidence>
<keyword evidence="12" id="KW-1185">Reference proteome</keyword>
<dbReference type="EC" id="2.4.1.-" evidence="10"/>
<keyword evidence="3 10" id="KW-1003">Cell membrane</keyword>
<comment type="subcellular location">
    <subcellularLocation>
        <location evidence="1 10">Cell membrane</location>
        <topology evidence="1 10">Multi-pass membrane protein</topology>
    </subcellularLocation>
</comment>
<dbReference type="RefSeq" id="WP_307330019.1">
    <property type="nucleotide sequence ID" value="NZ_JAUSUG010000021.1"/>
</dbReference>
<comment type="caution">
    <text evidence="11">The sequence shown here is derived from an EMBL/GenBank/DDBJ whole genome shotgun (WGS) entry which is preliminary data.</text>
</comment>
<evidence type="ECO:0000256" key="1">
    <source>
        <dbReference type="ARBA" id="ARBA00004651"/>
    </source>
</evidence>
<evidence type="ECO:0000256" key="4">
    <source>
        <dbReference type="ARBA" id="ARBA00022676"/>
    </source>
</evidence>
<dbReference type="Proteomes" id="UP001230005">
    <property type="component" value="Unassembled WGS sequence"/>
</dbReference>
<name>A0ABU0A0I2_9BACI</name>
<feature type="transmembrane region" description="Helical" evidence="10">
    <location>
        <begin position="363"/>
        <end position="386"/>
    </location>
</feature>
<dbReference type="EMBL" id="JAUSUG010000021">
    <property type="protein sequence ID" value="MDQ0257001.1"/>
    <property type="molecule type" value="Genomic_DNA"/>
</dbReference>
<sequence length="409" mass="47541">MAEAFFWIANFVFWYPLIMCVIWIGGALIFHFRIERKPPLPVTETPFVSILVPCYNEEENIKETITHLENLNYPHYEVIAINDGSSDKTASALCELAEEMDKLRVVDLKENSGKANALYLGLMASKGEYLVCVDADSILDPNALNYFVPHFTNPNVGERVGAVTGNPRVRNRNTLLSRIQLCEYSSIIGMIKRTQRILGKVMTVSGVVVAFRKRAVLDCGLWDRDAITEDIAITWKLQKRFWDVRYEPNALCWMLVPETLKGLWTQRVRWAQGGIEILLRHWNIFTDWRQRRLFPVYFEQLLSVTWSICWTILILYFLVTIAAGGELLLPIFWAGSYLTIICLIQFFIAIIMDRKYDKDLVKYYLWAIWYPVLYWYFNALVLVRAIPKALKRKKGKYAVWESPDRGLPL</sequence>
<dbReference type="CDD" id="cd06423">
    <property type="entry name" value="CESA_like"/>
    <property type="match status" value="1"/>
</dbReference>
<keyword evidence="8 10" id="KW-0472">Membrane</keyword>
<evidence type="ECO:0000256" key="5">
    <source>
        <dbReference type="ARBA" id="ARBA00022679"/>
    </source>
</evidence>
<dbReference type="SUPFAM" id="SSF53448">
    <property type="entry name" value="Nucleotide-diphospho-sugar transferases"/>
    <property type="match status" value="1"/>
</dbReference>
<dbReference type="InterPro" id="IPR023853">
    <property type="entry name" value="PGA_PgaC/IcaA"/>
</dbReference>
<accession>A0ABU0A0I2</accession>
<comment type="similarity">
    <text evidence="2 10">Belongs to the glycosyltransferase 2 family.</text>
</comment>
<evidence type="ECO:0000256" key="3">
    <source>
        <dbReference type="ARBA" id="ARBA00022475"/>
    </source>
</evidence>
<keyword evidence="6 10" id="KW-0812">Transmembrane</keyword>
<evidence type="ECO:0000256" key="8">
    <source>
        <dbReference type="ARBA" id="ARBA00023136"/>
    </source>
</evidence>
<evidence type="ECO:0000256" key="10">
    <source>
        <dbReference type="RuleBase" id="RU364028"/>
    </source>
</evidence>